<dbReference type="RefSeq" id="WP_062175805.1">
    <property type="nucleotide sequence ID" value="NZ_BBXL01000001.1"/>
</dbReference>
<protein>
    <submittedName>
        <fullName evidence="2">Helix-turn-helix domain-containing protein</fullName>
    </submittedName>
</protein>
<gene>
    <name evidence="2" type="ORF">SAMN05444362_101684</name>
</gene>
<feature type="domain" description="Helix-turn-helix" evidence="1">
    <location>
        <begin position="37"/>
        <end position="87"/>
    </location>
</feature>
<sequence>MEVKMIEGKVYEQLRQCIKALLSRTAKLRPKPVSEIWYNNEEVCRLLGVSLRTLQTYRDKGLIPYSQVGHKCYYKIKDVECFIEKNRTEMG</sequence>
<organism evidence="2 3">
    <name type="scientific">Dysgonomonas macrotermitis</name>
    <dbReference type="NCBI Taxonomy" id="1346286"/>
    <lineage>
        <taxon>Bacteria</taxon>
        <taxon>Pseudomonadati</taxon>
        <taxon>Bacteroidota</taxon>
        <taxon>Bacteroidia</taxon>
        <taxon>Bacteroidales</taxon>
        <taxon>Dysgonomonadaceae</taxon>
        <taxon>Dysgonomonas</taxon>
    </lineage>
</organism>
<evidence type="ECO:0000259" key="1">
    <source>
        <dbReference type="Pfam" id="PF12728"/>
    </source>
</evidence>
<accession>A0A1M4USR4</accession>
<dbReference type="SUPFAM" id="SSF46955">
    <property type="entry name" value="Putative DNA-binding domain"/>
    <property type="match status" value="1"/>
</dbReference>
<dbReference type="STRING" id="1346286.SAMN05444362_101684"/>
<name>A0A1M4USR4_9BACT</name>
<dbReference type="EMBL" id="FQUC01000001">
    <property type="protein sequence ID" value="SHE59744.1"/>
    <property type="molecule type" value="Genomic_DNA"/>
</dbReference>
<dbReference type="PANTHER" id="PTHR34585:SF22">
    <property type="entry name" value="HELIX-TURN-HELIX DOMAIN-CONTAINING PROTEIN"/>
    <property type="match status" value="1"/>
</dbReference>
<dbReference type="Pfam" id="PF12728">
    <property type="entry name" value="HTH_17"/>
    <property type="match status" value="1"/>
</dbReference>
<evidence type="ECO:0000313" key="3">
    <source>
        <dbReference type="Proteomes" id="UP000184480"/>
    </source>
</evidence>
<dbReference type="InterPro" id="IPR009061">
    <property type="entry name" value="DNA-bd_dom_put_sf"/>
</dbReference>
<proteinExistence type="predicted"/>
<dbReference type="Gene3D" id="1.10.1660.10">
    <property type="match status" value="1"/>
</dbReference>
<reference evidence="3" key="1">
    <citation type="submission" date="2016-11" db="EMBL/GenBank/DDBJ databases">
        <authorList>
            <person name="Varghese N."/>
            <person name="Submissions S."/>
        </authorList>
    </citation>
    <scope>NUCLEOTIDE SEQUENCE [LARGE SCALE GENOMIC DNA]</scope>
    <source>
        <strain evidence="3">DSM 27370</strain>
    </source>
</reference>
<dbReference type="PANTHER" id="PTHR34585">
    <property type="match status" value="1"/>
</dbReference>
<dbReference type="InterPro" id="IPR041657">
    <property type="entry name" value="HTH_17"/>
</dbReference>
<dbReference type="OrthoDB" id="1028798at2"/>
<dbReference type="AlphaFoldDB" id="A0A1M4USR4"/>
<keyword evidence="3" id="KW-1185">Reference proteome</keyword>
<dbReference type="Proteomes" id="UP000184480">
    <property type="component" value="Unassembled WGS sequence"/>
</dbReference>
<evidence type="ECO:0000313" key="2">
    <source>
        <dbReference type="EMBL" id="SHE59744.1"/>
    </source>
</evidence>